<dbReference type="EMBL" id="JBHSED010000007">
    <property type="protein sequence ID" value="MFC4303104.1"/>
    <property type="molecule type" value="Genomic_DNA"/>
</dbReference>
<dbReference type="RefSeq" id="WP_378126450.1">
    <property type="nucleotide sequence ID" value="NZ_JBHSED010000007.1"/>
</dbReference>
<proteinExistence type="predicted"/>
<reference evidence="2" key="1">
    <citation type="journal article" date="2019" name="Int. J. Syst. Evol. Microbiol.">
        <title>The Global Catalogue of Microorganisms (GCM) 10K type strain sequencing project: providing services to taxonomists for standard genome sequencing and annotation.</title>
        <authorList>
            <consortium name="The Broad Institute Genomics Platform"/>
            <consortium name="The Broad Institute Genome Sequencing Center for Infectious Disease"/>
            <person name="Wu L."/>
            <person name="Ma J."/>
        </authorList>
    </citation>
    <scope>NUCLEOTIDE SEQUENCE [LARGE SCALE GENOMIC DNA]</scope>
    <source>
        <strain evidence="2">CGMCC 4.1641</strain>
    </source>
</reference>
<dbReference type="InterPro" id="IPR035965">
    <property type="entry name" value="PAS-like_dom_sf"/>
</dbReference>
<evidence type="ECO:0000313" key="1">
    <source>
        <dbReference type="EMBL" id="MFC4303104.1"/>
    </source>
</evidence>
<dbReference type="SUPFAM" id="SSF55785">
    <property type="entry name" value="PYP-like sensor domain (PAS domain)"/>
    <property type="match status" value="1"/>
</dbReference>
<accession>A0ABV8S9L9</accession>
<comment type="caution">
    <text evidence="1">The sequence shown here is derived from an EMBL/GenBank/DDBJ whole genome shotgun (WGS) entry which is preliminary data.</text>
</comment>
<evidence type="ECO:0000313" key="2">
    <source>
        <dbReference type="Proteomes" id="UP001595755"/>
    </source>
</evidence>
<sequence length="52" mass="5962">MDEQLNYAPCGYLSLWNTGVIAEVNQTLLDSLEYEREEVLGQHVEMLMTISN</sequence>
<evidence type="ECO:0008006" key="3">
    <source>
        <dbReference type="Google" id="ProtNLM"/>
    </source>
</evidence>
<gene>
    <name evidence="1" type="ORF">ACFO1S_06540</name>
</gene>
<dbReference type="Gene3D" id="3.30.450.20">
    <property type="entry name" value="PAS domain"/>
    <property type="match status" value="1"/>
</dbReference>
<dbReference type="Proteomes" id="UP001595755">
    <property type="component" value="Unassembled WGS sequence"/>
</dbReference>
<keyword evidence="2" id="KW-1185">Reference proteome</keyword>
<organism evidence="1 2">
    <name type="scientific">Cohnella boryungensis</name>
    <dbReference type="NCBI Taxonomy" id="768479"/>
    <lineage>
        <taxon>Bacteria</taxon>
        <taxon>Bacillati</taxon>
        <taxon>Bacillota</taxon>
        <taxon>Bacilli</taxon>
        <taxon>Bacillales</taxon>
        <taxon>Paenibacillaceae</taxon>
        <taxon>Cohnella</taxon>
    </lineage>
</organism>
<protein>
    <recommendedName>
        <fullName evidence="3">PAS domain-containing protein</fullName>
    </recommendedName>
</protein>
<name>A0ABV8S9L9_9BACL</name>